<dbReference type="EMBL" id="JTHG01000029">
    <property type="protein sequence ID" value="KMO26172.1"/>
    <property type="molecule type" value="Genomic_DNA"/>
</dbReference>
<proteinExistence type="predicted"/>
<organism evidence="1 2">
    <name type="scientific">Methylobacterium indicum</name>
    <dbReference type="NCBI Taxonomy" id="1775910"/>
    <lineage>
        <taxon>Bacteria</taxon>
        <taxon>Pseudomonadati</taxon>
        <taxon>Pseudomonadota</taxon>
        <taxon>Alphaproteobacteria</taxon>
        <taxon>Hyphomicrobiales</taxon>
        <taxon>Methylobacteriaceae</taxon>
        <taxon>Methylobacterium</taxon>
    </lineage>
</organism>
<gene>
    <name evidence="1" type="ORF">QR79_03865</name>
</gene>
<sequence>MADYYGTSLRKGCLDVAEEGDTGHTSAMPIPGPVLGEGPLRIISMLIRSREARPQERMATRRATVEDADRRSLYRRGLHPFFQLINPVCCLVRLHFQEEGWHIFRSTKLSNTICSLYENLHQGRRTERQDHYTLRKA</sequence>
<name>A0ABR5HHU3_9HYPH</name>
<reference evidence="1 2" key="1">
    <citation type="submission" date="2014-11" db="EMBL/GenBank/DDBJ databases">
        <title>Comparative genomics of Methylobacterium species.</title>
        <authorList>
            <person name="Chaudhry V."/>
            <person name="Patil P.B."/>
        </authorList>
    </citation>
    <scope>NUCLEOTIDE SEQUENCE [LARGE SCALE GENOMIC DNA]</scope>
    <source>
        <strain evidence="1 2">SE3.6</strain>
    </source>
</reference>
<protein>
    <submittedName>
        <fullName evidence="1">Uncharacterized protein</fullName>
    </submittedName>
</protein>
<evidence type="ECO:0000313" key="2">
    <source>
        <dbReference type="Proteomes" id="UP000036471"/>
    </source>
</evidence>
<keyword evidence="2" id="KW-1185">Reference proteome</keyword>
<dbReference type="Proteomes" id="UP000036471">
    <property type="component" value="Unassembled WGS sequence"/>
</dbReference>
<comment type="caution">
    <text evidence="1">The sequence shown here is derived from an EMBL/GenBank/DDBJ whole genome shotgun (WGS) entry which is preliminary data.</text>
</comment>
<evidence type="ECO:0000313" key="1">
    <source>
        <dbReference type="EMBL" id="KMO26172.1"/>
    </source>
</evidence>
<accession>A0ABR5HHU3</accession>